<dbReference type="AlphaFoldDB" id="A0A414CIG9"/>
<dbReference type="EMBL" id="QSIO01000002">
    <property type="protein sequence ID" value="RHC94799.1"/>
    <property type="molecule type" value="Genomic_DNA"/>
</dbReference>
<proteinExistence type="predicted"/>
<organism evidence="2 3">
    <name type="scientific">Streptococcus parasanguinis</name>
    <dbReference type="NCBI Taxonomy" id="1318"/>
    <lineage>
        <taxon>Bacteria</taxon>
        <taxon>Bacillati</taxon>
        <taxon>Bacillota</taxon>
        <taxon>Bacilli</taxon>
        <taxon>Lactobacillales</taxon>
        <taxon>Streptococcaceae</taxon>
        <taxon>Streptococcus</taxon>
    </lineage>
</organism>
<feature type="compositionally biased region" description="Basic residues" evidence="1">
    <location>
        <begin position="102"/>
        <end position="112"/>
    </location>
</feature>
<accession>A0A414CIG9</accession>
<evidence type="ECO:0000313" key="3">
    <source>
        <dbReference type="Proteomes" id="UP000285773"/>
    </source>
</evidence>
<name>A0A414CIG9_STRPA</name>
<gene>
    <name evidence="2" type="ORF">DW820_05515</name>
</gene>
<dbReference type="Proteomes" id="UP000285773">
    <property type="component" value="Unassembled WGS sequence"/>
</dbReference>
<evidence type="ECO:0000313" key="2">
    <source>
        <dbReference type="EMBL" id="RHC94799.1"/>
    </source>
</evidence>
<comment type="caution">
    <text evidence="2">The sequence shown here is derived from an EMBL/GenBank/DDBJ whole genome shotgun (WGS) entry which is preliminary data.</text>
</comment>
<dbReference type="RefSeq" id="WP_118095683.1">
    <property type="nucleotide sequence ID" value="NZ_QSIO01000002.1"/>
</dbReference>
<feature type="compositionally biased region" description="Basic and acidic residues" evidence="1">
    <location>
        <begin position="75"/>
        <end position="90"/>
    </location>
</feature>
<sequence length="112" mass="12981">MTYTVIRPFKDMRDTEQHEYKIDDVFPRKGYEPDQEFVKSLLTGFNSAGSIFITDEVVKKATKKVEEAAEEVEETAEKAEETTEEVKEATEEVEEATEEKPKRKKATKKEEE</sequence>
<protein>
    <submittedName>
        <fullName evidence="2">Uncharacterized protein</fullName>
    </submittedName>
</protein>
<reference evidence="2 3" key="1">
    <citation type="submission" date="2018-08" db="EMBL/GenBank/DDBJ databases">
        <title>A genome reference for cultivated species of the human gut microbiota.</title>
        <authorList>
            <person name="Zou Y."/>
            <person name="Xue W."/>
            <person name="Luo G."/>
        </authorList>
    </citation>
    <scope>NUCLEOTIDE SEQUENCE [LARGE SCALE GENOMIC DNA]</scope>
    <source>
        <strain evidence="2 3">AM33-3BH</strain>
    </source>
</reference>
<feature type="region of interest" description="Disordered" evidence="1">
    <location>
        <begin position="69"/>
        <end position="112"/>
    </location>
</feature>
<evidence type="ECO:0000256" key="1">
    <source>
        <dbReference type="SAM" id="MobiDB-lite"/>
    </source>
</evidence>